<dbReference type="Proteomes" id="UP001497516">
    <property type="component" value="Chromosome 2"/>
</dbReference>
<dbReference type="InterPro" id="IPR036396">
    <property type="entry name" value="Cyt_P450_sf"/>
</dbReference>
<evidence type="ECO:0000256" key="2">
    <source>
        <dbReference type="ARBA" id="ARBA00022617"/>
    </source>
</evidence>
<sequence>MEVDASIYVSISLIFLAAVAFKFHRGANNTSPAKNSLQLPPSPPNRRALPFLGHLHLLSKPVHRSLHNLSHTGSGAVRFPIMWIQFGSRPAVVVSSSAAAEECFTCKNDVALA</sequence>
<dbReference type="EMBL" id="OZ034815">
    <property type="protein sequence ID" value="CAL1366437.1"/>
    <property type="molecule type" value="Genomic_DNA"/>
</dbReference>
<organism evidence="7 8">
    <name type="scientific">Linum trigynum</name>
    <dbReference type="NCBI Taxonomy" id="586398"/>
    <lineage>
        <taxon>Eukaryota</taxon>
        <taxon>Viridiplantae</taxon>
        <taxon>Streptophyta</taxon>
        <taxon>Embryophyta</taxon>
        <taxon>Tracheophyta</taxon>
        <taxon>Spermatophyta</taxon>
        <taxon>Magnoliopsida</taxon>
        <taxon>eudicotyledons</taxon>
        <taxon>Gunneridae</taxon>
        <taxon>Pentapetalae</taxon>
        <taxon>rosids</taxon>
        <taxon>fabids</taxon>
        <taxon>Malpighiales</taxon>
        <taxon>Linaceae</taxon>
        <taxon>Linum</taxon>
    </lineage>
</organism>
<keyword evidence="5" id="KW-0408">Iron</keyword>
<name>A0AAV2D3F9_9ROSI</name>
<dbReference type="PANTHER" id="PTHR47955">
    <property type="entry name" value="CYTOCHROME P450 FAMILY 71 PROTEIN"/>
    <property type="match status" value="1"/>
</dbReference>
<evidence type="ECO:0000256" key="4">
    <source>
        <dbReference type="ARBA" id="ARBA00023002"/>
    </source>
</evidence>
<evidence type="ECO:0000256" key="1">
    <source>
        <dbReference type="ARBA" id="ARBA00010617"/>
    </source>
</evidence>
<gene>
    <name evidence="7" type="ORF">LTRI10_LOCUS10633</name>
</gene>
<feature type="transmembrane region" description="Helical" evidence="6">
    <location>
        <begin position="6"/>
        <end position="24"/>
    </location>
</feature>
<evidence type="ECO:0000256" key="6">
    <source>
        <dbReference type="SAM" id="Phobius"/>
    </source>
</evidence>
<keyword evidence="2" id="KW-0349">Heme</keyword>
<dbReference type="AlphaFoldDB" id="A0AAV2D3F9"/>
<dbReference type="GO" id="GO:0020037">
    <property type="term" value="F:heme binding"/>
    <property type="evidence" value="ECO:0007669"/>
    <property type="project" value="InterPro"/>
</dbReference>
<keyword evidence="8" id="KW-1185">Reference proteome</keyword>
<keyword evidence="3" id="KW-0479">Metal-binding</keyword>
<reference evidence="7 8" key="1">
    <citation type="submission" date="2024-04" db="EMBL/GenBank/DDBJ databases">
        <authorList>
            <person name="Fracassetti M."/>
        </authorList>
    </citation>
    <scope>NUCLEOTIDE SEQUENCE [LARGE SCALE GENOMIC DNA]</scope>
</reference>
<protein>
    <recommendedName>
        <fullName evidence="9">Cytochrome P450</fullName>
    </recommendedName>
</protein>
<evidence type="ECO:0000313" key="7">
    <source>
        <dbReference type="EMBL" id="CAL1366437.1"/>
    </source>
</evidence>
<dbReference type="GO" id="GO:0016705">
    <property type="term" value="F:oxidoreductase activity, acting on paired donors, with incorporation or reduction of molecular oxygen"/>
    <property type="evidence" value="ECO:0007669"/>
    <property type="project" value="InterPro"/>
</dbReference>
<evidence type="ECO:0000256" key="3">
    <source>
        <dbReference type="ARBA" id="ARBA00022723"/>
    </source>
</evidence>
<dbReference type="SUPFAM" id="SSF48264">
    <property type="entry name" value="Cytochrome P450"/>
    <property type="match status" value="1"/>
</dbReference>
<evidence type="ECO:0000313" key="8">
    <source>
        <dbReference type="Proteomes" id="UP001497516"/>
    </source>
</evidence>
<dbReference type="PANTHER" id="PTHR47955:SF8">
    <property type="entry name" value="CYTOCHROME P450 71D11-LIKE"/>
    <property type="match status" value="1"/>
</dbReference>
<comment type="similarity">
    <text evidence="1">Belongs to the cytochrome P450 family.</text>
</comment>
<proteinExistence type="inferred from homology"/>
<keyword evidence="4" id="KW-0560">Oxidoreductase</keyword>
<keyword evidence="6" id="KW-1133">Transmembrane helix</keyword>
<keyword evidence="6" id="KW-0812">Transmembrane</keyword>
<dbReference type="GO" id="GO:0004497">
    <property type="term" value="F:monooxygenase activity"/>
    <property type="evidence" value="ECO:0007669"/>
    <property type="project" value="InterPro"/>
</dbReference>
<accession>A0AAV2D3F9</accession>
<dbReference type="Gene3D" id="1.10.630.10">
    <property type="entry name" value="Cytochrome P450"/>
    <property type="match status" value="1"/>
</dbReference>
<keyword evidence="6" id="KW-0472">Membrane</keyword>
<dbReference type="GO" id="GO:0005506">
    <property type="term" value="F:iron ion binding"/>
    <property type="evidence" value="ECO:0007669"/>
    <property type="project" value="InterPro"/>
</dbReference>
<evidence type="ECO:0000256" key="5">
    <source>
        <dbReference type="ARBA" id="ARBA00023004"/>
    </source>
</evidence>
<evidence type="ECO:0008006" key="9">
    <source>
        <dbReference type="Google" id="ProtNLM"/>
    </source>
</evidence>